<feature type="region of interest" description="Disordered" evidence="1">
    <location>
        <begin position="29"/>
        <end position="81"/>
    </location>
</feature>
<reference evidence="2 3" key="1">
    <citation type="submission" date="2017-10" db="EMBL/GenBank/DDBJ databases">
        <title>Development of genomic resources for the powdery mildew, Erysiphe pulchra.</title>
        <authorList>
            <person name="Wadl P.A."/>
            <person name="Mack B.M."/>
            <person name="Moore G."/>
            <person name="Beltz S.B."/>
        </authorList>
    </citation>
    <scope>NUCLEOTIDE SEQUENCE [LARGE SCALE GENOMIC DNA]</scope>
    <source>
        <strain evidence="2">Cflorida</strain>
    </source>
</reference>
<dbReference type="EMBL" id="PEDP01003947">
    <property type="protein sequence ID" value="POS82153.1"/>
    <property type="molecule type" value="Genomic_DNA"/>
</dbReference>
<evidence type="ECO:0000313" key="2">
    <source>
        <dbReference type="EMBL" id="POS82153.1"/>
    </source>
</evidence>
<proteinExistence type="predicted"/>
<comment type="caution">
    <text evidence="2">The sequence shown here is derived from an EMBL/GenBank/DDBJ whole genome shotgun (WGS) entry which is preliminary data.</text>
</comment>
<gene>
    <name evidence="2" type="ORF">EPUL_006286</name>
</gene>
<sequence length="220" mass="24605">MFGDVSTSTDKQTTLSYWANNHLLLPEQPDFEIPSQLHASPENELTSPIPDWRESTPPSPPLQPTANNTLITQPSLDEPNQTADLTHLISNDDLSDDESIYAESEVSKILNTTDIQAESSKSSEQVTDPTEQQIQVYDKIMTGWDPLPQLAGQKRTRSPDTQIMTTKREIQVIRRDYNNLSKGKTAQLSIDPSSWNDAMSSVDASLWKTAANDEFESLQK</sequence>
<dbReference type="Proteomes" id="UP000237438">
    <property type="component" value="Unassembled WGS sequence"/>
</dbReference>
<dbReference type="AlphaFoldDB" id="A0A2S4PJF7"/>
<organism evidence="2 3">
    <name type="scientific">Erysiphe pulchra</name>
    <dbReference type="NCBI Taxonomy" id="225359"/>
    <lineage>
        <taxon>Eukaryota</taxon>
        <taxon>Fungi</taxon>
        <taxon>Dikarya</taxon>
        <taxon>Ascomycota</taxon>
        <taxon>Pezizomycotina</taxon>
        <taxon>Leotiomycetes</taxon>
        <taxon>Erysiphales</taxon>
        <taxon>Erysiphaceae</taxon>
        <taxon>Erysiphe</taxon>
    </lineage>
</organism>
<protein>
    <submittedName>
        <fullName evidence="2">Uncharacterized protein</fullName>
    </submittedName>
</protein>
<dbReference type="OrthoDB" id="10495413at2759"/>
<evidence type="ECO:0000313" key="3">
    <source>
        <dbReference type="Proteomes" id="UP000237438"/>
    </source>
</evidence>
<dbReference type="STRING" id="225359.A0A2S4PJF7"/>
<feature type="compositionally biased region" description="Polar residues" evidence="1">
    <location>
        <begin position="64"/>
        <end position="81"/>
    </location>
</feature>
<keyword evidence="3" id="KW-1185">Reference proteome</keyword>
<accession>A0A2S4PJF7</accession>
<name>A0A2S4PJF7_9PEZI</name>
<evidence type="ECO:0000256" key="1">
    <source>
        <dbReference type="SAM" id="MobiDB-lite"/>
    </source>
</evidence>